<keyword evidence="7" id="KW-0949">S-adenosyl-L-methionine</keyword>
<evidence type="ECO:0000313" key="13">
    <source>
        <dbReference type="EMBL" id="KAG8534706.1"/>
    </source>
</evidence>
<dbReference type="PANTHER" id="PTHR48418">
    <property type="entry name" value="TRNA WYBUTOSINE-SYNTHESIZING PROTEIN 3"/>
    <property type="match status" value="1"/>
</dbReference>
<evidence type="ECO:0000256" key="5">
    <source>
        <dbReference type="ARBA" id="ARBA00022603"/>
    </source>
</evidence>
<comment type="function">
    <text evidence="9">Probable S-adenosyl-L-methionine-dependent methyltransferase that acts as a component of the wybutosine biosynthesis pathway. Wybutosine is a hyper modified guanosine with a tricyclic base found at the 3'-position adjacent to the anticodon of eukaryotic phenylalanine tRNA.</text>
</comment>
<proteinExistence type="inferred from homology"/>
<dbReference type="InterPro" id="IPR036602">
    <property type="entry name" value="tRNA_yW-synthesising-like_sf"/>
</dbReference>
<dbReference type="GO" id="GO:0008168">
    <property type="term" value="F:methyltransferase activity"/>
    <property type="evidence" value="ECO:0007669"/>
    <property type="project" value="UniProtKB-KW"/>
</dbReference>
<comment type="catalytic activity">
    <reaction evidence="11">
        <text>4-demethyl-7-[(3S)-3-amino-3-carboxypropyl]wyosine(37) in tRNA(Phe) + S-adenosyl-L-methionine = 7-[(3S)-3-amino-3-carboxypropyl]wyosine(37) in tRNA(Phe) + S-adenosyl-L-homocysteine + H(+)</text>
        <dbReference type="Rhea" id="RHEA:36635"/>
        <dbReference type="Rhea" id="RHEA-COMP:10378"/>
        <dbReference type="Rhea" id="RHEA-COMP:10379"/>
        <dbReference type="ChEBI" id="CHEBI:15378"/>
        <dbReference type="ChEBI" id="CHEBI:57856"/>
        <dbReference type="ChEBI" id="CHEBI:59789"/>
        <dbReference type="ChEBI" id="CHEBI:73543"/>
        <dbReference type="ChEBI" id="CHEBI:73550"/>
        <dbReference type="EC" id="2.1.1.282"/>
    </reaction>
</comment>
<gene>
    <name evidence="13" type="ORF">GDO81_018765</name>
</gene>
<sequence length="99" mass="10706">ICACVSSLIYSLLSQSPDASVVQKQNCSWLFVTHDLCRKEDAISGLQKASGDAVLKFEPFVLHVQCRALEDAQLLHGVAIDSGFRNSGITVGKKGKIIM</sequence>
<evidence type="ECO:0000256" key="4">
    <source>
        <dbReference type="ARBA" id="ARBA00016536"/>
    </source>
</evidence>
<dbReference type="EMBL" id="WNYA01094076">
    <property type="protein sequence ID" value="KAG8534706.1"/>
    <property type="molecule type" value="Genomic_DNA"/>
</dbReference>
<dbReference type="GO" id="GO:0032259">
    <property type="term" value="P:methylation"/>
    <property type="evidence" value="ECO:0007669"/>
    <property type="project" value="UniProtKB-KW"/>
</dbReference>
<dbReference type="Pfam" id="PF02676">
    <property type="entry name" value="TYW3"/>
    <property type="match status" value="1"/>
</dbReference>
<keyword evidence="8" id="KW-0819">tRNA processing</keyword>
<name>A0AAV6YCA5_ENGPU</name>
<dbReference type="EC" id="2.1.1.282" evidence="3"/>
<comment type="pathway">
    <text evidence="1">tRNA modification; wybutosine-tRNA(Phe) biosynthesis.</text>
</comment>
<comment type="caution">
    <text evidence="13">The sequence shown here is derived from an EMBL/GenBank/DDBJ whole genome shotgun (WGS) entry which is preliminary data.</text>
</comment>
<dbReference type="PANTHER" id="PTHR48418:SF1">
    <property type="entry name" value="TRNA WYBUTOSINE-SYNTHESIZING PROTEIN 3"/>
    <property type="match status" value="1"/>
</dbReference>
<evidence type="ECO:0000259" key="12">
    <source>
        <dbReference type="Pfam" id="PF02676"/>
    </source>
</evidence>
<dbReference type="GO" id="GO:0008033">
    <property type="term" value="P:tRNA processing"/>
    <property type="evidence" value="ECO:0007669"/>
    <property type="project" value="UniProtKB-KW"/>
</dbReference>
<reference evidence="13" key="1">
    <citation type="thesis" date="2020" institute="ProQuest LLC" country="789 East Eisenhower Parkway, Ann Arbor, MI, USA">
        <title>Comparative Genomics and Chromosome Evolution.</title>
        <authorList>
            <person name="Mudd A.B."/>
        </authorList>
    </citation>
    <scope>NUCLEOTIDE SEQUENCE</scope>
    <source>
        <strain evidence="13">237g6f4</strain>
        <tissue evidence="13">Blood</tissue>
    </source>
</reference>
<evidence type="ECO:0000256" key="10">
    <source>
        <dbReference type="ARBA" id="ARBA00030554"/>
    </source>
</evidence>
<dbReference type="InterPro" id="IPR003827">
    <property type="entry name" value="tRNA_yW-synthesising"/>
</dbReference>
<dbReference type="Proteomes" id="UP000824782">
    <property type="component" value="Unassembled WGS sequence"/>
</dbReference>
<evidence type="ECO:0000256" key="11">
    <source>
        <dbReference type="ARBA" id="ARBA00049202"/>
    </source>
</evidence>
<feature type="non-terminal residue" evidence="13">
    <location>
        <position position="99"/>
    </location>
</feature>
<dbReference type="Gene3D" id="3.30.1960.10">
    <property type="entry name" value="tRNA wybutosine-synthesizing-like"/>
    <property type="match status" value="1"/>
</dbReference>
<evidence type="ECO:0000256" key="2">
    <source>
        <dbReference type="ARBA" id="ARBA00008569"/>
    </source>
</evidence>
<evidence type="ECO:0000313" key="14">
    <source>
        <dbReference type="Proteomes" id="UP000824782"/>
    </source>
</evidence>
<dbReference type="AlphaFoldDB" id="A0AAV6YCA5"/>
<comment type="similarity">
    <text evidence="2">Belongs to the TYW3 family.</text>
</comment>
<evidence type="ECO:0000256" key="6">
    <source>
        <dbReference type="ARBA" id="ARBA00022679"/>
    </source>
</evidence>
<evidence type="ECO:0000256" key="1">
    <source>
        <dbReference type="ARBA" id="ARBA00004797"/>
    </source>
</evidence>
<evidence type="ECO:0000256" key="8">
    <source>
        <dbReference type="ARBA" id="ARBA00022694"/>
    </source>
</evidence>
<evidence type="ECO:0000256" key="7">
    <source>
        <dbReference type="ARBA" id="ARBA00022691"/>
    </source>
</evidence>
<feature type="domain" description="tRNA wybutosine-synthesizing protein" evidence="12">
    <location>
        <begin position="18"/>
        <end position="98"/>
    </location>
</feature>
<evidence type="ECO:0000256" key="3">
    <source>
        <dbReference type="ARBA" id="ARBA00012750"/>
    </source>
</evidence>
<keyword evidence="5" id="KW-0489">Methyltransferase</keyword>
<dbReference type="SUPFAM" id="SSF111278">
    <property type="entry name" value="SSo0622-like"/>
    <property type="match status" value="1"/>
</dbReference>
<feature type="non-terminal residue" evidence="13">
    <location>
        <position position="1"/>
    </location>
</feature>
<accession>A0AAV6YCA5</accession>
<keyword evidence="14" id="KW-1185">Reference proteome</keyword>
<evidence type="ECO:0000256" key="9">
    <source>
        <dbReference type="ARBA" id="ARBA00025378"/>
    </source>
</evidence>
<keyword evidence="6" id="KW-0808">Transferase</keyword>
<protein>
    <recommendedName>
        <fullName evidence="4">tRNA wybutosine-synthesizing protein 3 homolog</fullName>
        <ecNumber evidence="3">2.1.1.282</ecNumber>
    </recommendedName>
    <alternativeName>
        <fullName evidence="10">tRNA(Phe) 7-((3-amino-3-carboxypropyl)-4-demethylwyosine(37)-N(4))-methyltransferase</fullName>
    </alternativeName>
</protein>
<organism evidence="13 14">
    <name type="scientific">Engystomops pustulosus</name>
    <name type="common">Tungara frog</name>
    <name type="synonym">Physalaemus pustulosus</name>
    <dbReference type="NCBI Taxonomy" id="76066"/>
    <lineage>
        <taxon>Eukaryota</taxon>
        <taxon>Metazoa</taxon>
        <taxon>Chordata</taxon>
        <taxon>Craniata</taxon>
        <taxon>Vertebrata</taxon>
        <taxon>Euteleostomi</taxon>
        <taxon>Amphibia</taxon>
        <taxon>Batrachia</taxon>
        <taxon>Anura</taxon>
        <taxon>Neobatrachia</taxon>
        <taxon>Hyloidea</taxon>
        <taxon>Leptodactylidae</taxon>
        <taxon>Leiuperinae</taxon>
        <taxon>Engystomops</taxon>
    </lineage>
</organism>